<feature type="chain" id="PRO_5046168334" evidence="1">
    <location>
        <begin position="21"/>
        <end position="135"/>
    </location>
</feature>
<dbReference type="Gene3D" id="2.60.40.10">
    <property type="entry name" value="Immunoglobulins"/>
    <property type="match status" value="1"/>
</dbReference>
<sequence length="135" mass="14752">MKKIILMTLMFVCGIMLATAQTANGGKQAEIKFDKTTHNFGKFSESAPKVSCTFTFTNVGDAPLIINQAVASCGCTATEYTKTPVKPGEKGELKITYNGEGKFPGHFKKSITVRTNGKVEMTRLYVEGDMEEVKK</sequence>
<comment type="caution">
    <text evidence="2">The sequence shown here is derived from an EMBL/GenBank/DDBJ whole genome shotgun (WGS) entry which is preliminary data.</text>
</comment>
<dbReference type="InterPro" id="IPR011467">
    <property type="entry name" value="DUF1573"/>
</dbReference>
<evidence type="ECO:0000256" key="1">
    <source>
        <dbReference type="SAM" id="SignalP"/>
    </source>
</evidence>
<proteinExistence type="predicted"/>
<evidence type="ECO:0000313" key="3">
    <source>
        <dbReference type="Proteomes" id="UP001193734"/>
    </source>
</evidence>
<dbReference type="PANTHER" id="PTHR37833:SF1">
    <property type="entry name" value="SIGNAL PEPTIDE PROTEIN"/>
    <property type="match status" value="1"/>
</dbReference>
<keyword evidence="3" id="KW-1185">Reference proteome</keyword>
<dbReference type="EMBL" id="JABKKE010000019">
    <property type="protein sequence ID" value="NPE14834.1"/>
    <property type="molecule type" value="Genomic_DNA"/>
</dbReference>
<dbReference type="RefSeq" id="WP_172178116.1">
    <property type="nucleotide sequence ID" value="NZ_CASGIA010000014.1"/>
</dbReference>
<gene>
    <name evidence="2" type="ORF">HPS55_10960</name>
</gene>
<accession>A0ABX2AVP1</accession>
<dbReference type="GeneID" id="82158284"/>
<reference evidence="2 3" key="1">
    <citation type="submission" date="2020-05" db="EMBL/GenBank/DDBJ databases">
        <title>Distinct polysaccharide utilization as determinants for interspecies competition between intestinal Prevotella spp.</title>
        <authorList>
            <person name="Galvez E.J.C."/>
            <person name="Iljazovic A."/>
            <person name="Strowig T."/>
        </authorList>
    </citation>
    <scope>NUCLEOTIDE SEQUENCE [LARGE SCALE GENOMIC DNA]</scope>
    <source>
        <strain evidence="2 3">PROD</strain>
    </source>
</reference>
<name>A0ABX2AVP1_9BACT</name>
<protein>
    <submittedName>
        <fullName evidence="2">DUF1573 domain-containing protein</fullName>
    </submittedName>
</protein>
<keyword evidence="1" id="KW-0732">Signal</keyword>
<evidence type="ECO:0000313" key="2">
    <source>
        <dbReference type="EMBL" id="NPE14834.1"/>
    </source>
</evidence>
<dbReference type="Proteomes" id="UP001193734">
    <property type="component" value="Unassembled WGS sequence"/>
</dbReference>
<dbReference type="Pfam" id="PF07610">
    <property type="entry name" value="DUF1573"/>
    <property type="match status" value="1"/>
</dbReference>
<organism evidence="2 3">
    <name type="scientific">Xylanibacter rodentium</name>
    <dbReference type="NCBI Taxonomy" id="2736289"/>
    <lineage>
        <taxon>Bacteria</taxon>
        <taxon>Pseudomonadati</taxon>
        <taxon>Bacteroidota</taxon>
        <taxon>Bacteroidia</taxon>
        <taxon>Bacteroidales</taxon>
        <taxon>Prevotellaceae</taxon>
        <taxon>Xylanibacter</taxon>
    </lineage>
</organism>
<feature type="signal peptide" evidence="1">
    <location>
        <begin position="1"/>
        <end position="20"/>
    </location>
</feature>
<dbReference type="InterPro" id="IPR013783">
    <property type="entry name" value="Ig-like_fold"/>
</dbReference>
<dbReference type="PANTHER" id="PTHR37833">
    <property type="entry name" value="LIPOPROTEIN-RELATED"/>
    <property type="match status" value="1"/>
</dbReference>